<accession>A0A150TY75</accession>
<evidence type="ECO:0000313" key="1">
    <source>
        <dbReference type="EMBL" id="KYG09653.1"/>
    </source>
</evidence>
<protein>
    <submittedName>
        <fullName evidence="1">CyrO</fullName>
    </submittedName>
</protein>
<dbReference type="SUPFAM" id="SSF52540">
    <property type="entry name" value="P-loop containing nucleoside triphosphate hydrolases"/>
    <property type="match status" value="1"/>
</dbReference>
<dbReference type="AlphaFoldDB" id="A0A150TY75"/>
<dbReference type="Proteomes" id="UP000075502">
    <property type="component" value="Unassembled WGS sequence"/>
</dbReference>
<dbReference type="InterPro" id="IPR027417">
    <property type="entry name" value="P-loop_NTPase"/>
</dbReference>
<gene>
    <name evidence="1" type="ORF">BE21_01480</name>
</gene>
<name>A0A150TY75_SORCE</name>
<organism evidence="1 2">
    <name type="scientific">Sorangium cellulosum</name>
    <name type="common">Polyangium cellulosum</name>
    <dbReference type="NCBI Taxonomy" id="56"/>
    <lineage>
        <taxon>Bacteria</taxon>
        <taxon>Pseudomonadati</taxon>
        <taxon>Myxococcota</taxon>
        <taxon>Polyangia</taxon>
        <taxon>Polyangiales</taxon>
        <taxon>Polyangiaceae</taxon>
        <taxon>Sorangium</taxon>
    </lineage>
</organism>
<dbReference type="EMBL" id="JEME01000600">
    <property type="protein sequence ID" value="KYG09653.1"/>
    <property type="molecule type" value="Genomic_DNA"/>
</dbReference>
<proteinExistence type="predicted"/>
<sequence>MTRSFNTAGPNDPADHYTLPVMARLPDVRRLIAKKRYFVLHAPRQVGKTTTLLSLGRELTAEGRYVAVLLSMEQGAPFPDDLGAAELAILESWRGWTAAWLPPELQPPPWPDAPPGSRLSAALRAWAETAPRPLVVFLDEIDALQDNALISALRQIRAGYPTRPGHFPWSLALIGLRDVRDDKVASGSAGRLGTASPFNIKAESLTMRNFTRGEVAELYGQHTSETGQEFLPEAVDRAFYLTQGQPWLVNALAQQLTEALVQDPAQPITADHVEQAKEILIRRQDTHLDSLMDRLQEPRVRAIVEPMLAGGTPGNVPEDDRRFVVDLGLLRRSELGGLTVANPIYREIIVRALAGGTRDALPQIPATWLTPDGRLDRAALLRAFLDFWRQHGEPLLATAPYHEIAPHLVLMAFLHRVVNGGSIEREYAVGRGRMDLCVRYRGETLAIEIKVWRPAEPDPLKEGLHQIDGYLAGLGLATGWLLIFDRRPDAPPLAQRLSAAPATTPGGRQITVVRA</sequence>
<comment type="caution">
    <text evidence="1">The sequence shown here is derived from an EMBL/GenBank/DDBJ whole genome shotgun (WGS) entry which is preliminary data.</text>
</comment>
<reference evidence="1 2" key="1">
    <citation type="submission" date="2014-02" db="EMBL/GenBank/DDBJ databases">
        <title>The small core and large imbalanced accessory genome model reveals a collaborative survival strategy of Sorangium cellulosum strains in nature.</title>
        <authorList>
            <person name="Han K."/>
            <person name="Peng R."/>
            <person name="Blom J."/>
            <person name="Li Y.-Z."/>
        </authorList>
    </citation>
    <scope>NUCLEOTIDE SEQUENCE [LARGE SCALE GENOMIC DNA]</scope>
    <source>
        <strain evidence="1 2">So0007-03</strain>
    </source>
</reference>
<dbReference type="Gene3D" id="3.40.50.300">
    <property type="entry name" value="P-loop containing nucleotide triphosphate hydrolases"/>
    <property type="match status" value="1"/>
</dbReference>
<evidence type="ECO:0000313" key="2">
    <source>
        <dbReference type="Proteomes" id="UP000075502"/>
    </source>
</evidence>